<dbReference type="OrthoDB" id="6463138at2759"/>
<gene>
    <name evidence="1" type="primary">NCL1_22563</name>
    <name evidence="1" type="ORF">TNIN_281581</name>
</gene>
<dbReference type="EMBL" id="BMAV01001213">
    <property type="protein sequence ID" value="GFY39115.1"/>
    <property type="molecule type" value="Genomic_DNA"/>
</dbReference>
<protein>
    <submittedName>
        <fullName evidence="1">Uncharacterized protein</fullName>
    </submittedName>
</protein>
<proteinExistence type="predicted"/>
<dbReference type="Proteomes" id="UP000886998">
    <property type="component" value="Unassembled WGS sequence"/>
</dbReference>
<keyword evidence="2" id="KW-1185">Reference proteome</keyword>
<evidence type="ECO:0000313" key="1">
    <source>
        <dbReference type="EMBL" id="GFY39115.1"/>
    </source>
</evidence>
<reference evidence="1" key="1">
    <citation type="submission" date="2020-08" db="EMBL/GenBank/DDBJ databases">
        <title>Multicomponent nature underlies the extraordinary mechanical properties of spider dragline silk.</title>
        <authorList>
            <person name="Kono N."/>
            <person name="Nakamura H."/>
            <person name="Mori M."/>
            <person name="Yoshida Y."/>
            <person name="Ohtoshi R."/>
            <person name="Malay A.D."/>
            <person name="Moran D.A.P."/>
            <person name="Tomita M."/>
            <person name="Numata K."/>
            <person name="Arakawa K."/>
        </authorList>
    </citation>
    <scope>NUCLEOTIDE SEQUENCE</scope>
</reference>
<name>A0A8X6WQV7_9ARAC</name>
<evidence type="ECO:0000313" key="2">
    <source>
        <dbReference type="Proteomes" id="UP000886998"/>
    </source>
</evidence>
<comment type="caution">
    <text evidence="1">The sequence shown here is derived from an EMBL/GenBank/DDBJ whole genome shotgun (WGS) entry which is preliminary data.</text>
</comment>
<sequence length="124" mass="14154">MESVLPSVIAYVECADEECGIFKRKCKEDQFCYRPNVQLDIDLGVCMRYLRKGALCNERLLCEPQLECKEVNSPFIKIMTCQEPSGETTMPPIPTDLSTDISEFPTFFSTYITDIPTDTYETTI</sequence>
<organism evidence="1 2">
    <name type="scientific">Trichonephila inaurata madagascariensis</name>
    <dbReference type="NCBI Taxonomy" id="2747483"/>
    <lineage>
        <taxon>Eukaryota</taxon>
        <taxon>Metazoa</taxon>
        <taxon>Ecdysozoa</taxon>
        <taxon>Arthropoda</taxon>
        <taxon>Chelicerata</taxon>
        <taxon>Arachnida</taxon>
        <taxon>Araneae</taxon>
        <taxon>Araneomorphae</taxon>
        <taxon>Entelegynae</taxon>
        <taxon>Araneoidea</taxon>
        <taxon>Nephilidae</taxon>
        <taxon>Trichonephila</taxon>
        <taxon>Trichonephila inaurata</taxon>
    </lineage>
</organism>
<accession>A0A8X6WQV7</accession>
<dbReference type="AlphaFoldDB" id="A0A8X6WQV7"/>